<reference evidence="1 2" key="1">
    <citation type="submission" date="2020-08" db="EMBL/GenBank/DDBJ databases">
        <title>Genomic Encyclopedia of Type Strains, Phase IV (KMG-IV): sequencing the most valuable type-strain genomes for metagenomic binning, comparative biology and taxonomic classification.</title>
        <authorList>
            <person name="Goeker M."/>
        </authorList>
    </citation>
    <scope>NUCLEOTIDE SEQUENCE [LARGE SCALE GENOMIC DNA]</scope>
    <source>
        <strain evidence="1 2">DSM 27026</strain>
    </source>
</reference>
<gene>
    <name evidence="1" type="ORF">HNP71_002278</name>
</gene>
<name>A0A840VQZ0_9PROT</name>
<keyword evidence="2" id="KW-1185">Reference proteome</keyword>
<protein>
    <recommendedName>
        <fullName evidence="3">DUF2971 domain-containing protein</fullName>
    </recommendedName>
</protein>
<evidence type="ECO:0000313" key="1">
    <source>
        <dbReference type="EMBL" id="MBB5374011.1"/>
    </source>
</evidence>
<dbReference type="AlphaFoldDB" id="A0A840VQZ0"/>
<comment type="caution">
    <text evidence="1">The sequence shown here is derived from an EMBL/GenBank/DDBJ whole genome shotgun (WGS) entry which is preliminary data.</text>
</comment>
<proteinExistence type="predicted"/>
<evidence type="ECO:0008006" key="3">
    <source>
        <dbReference type="Google" id="ProtNLM"/>
    </source>
</evidence>
<sequence length="262" mass="30685">MFDTMAAKVASKGHKMTEGNYLNLADDELDQHIYRIMRQDYVIALFADRKNVLSQVHNWKDKFENFQLKLGGILNGERFDFGFSNDFVGQCWTREYLSEAMWGIYANDPQVRFLRIRSTPRKLLTALVEAHEKMPQDTCFIGKVQYKREDQLQAFVQNGEQLDLRPQRFAQSLLLKRHAFQHESEVRLLYFGNAKDYDVKGLYRYPVDPYAMITQIMADPNRDRTNWLADKAEIQKATGFEGDIKRSKIYDAPEWDIPAFSS</sequence>
<dbReference type="EMBL" id="JACHFJ010000011">
    <property type="protein sequence ID" value="MBB5374011.1"/>
    <property type="molecule type" value="Genomic_DNA"/>
</dbReference>
<accession>A0A840VQZ0</accession>
<evidence type="ECO:0000313" key="2">
    <source>
        <dbReference type="Proteomes" id="UP000553706"/>
    </source>
</evidence>
<organism evidence="1 2">
    <name type="scientific">Acidocella aromatica</name>
    <dbReference type="NCBI Taxonomy" id="1303579"/>
    <lineage>
        <taxon>Bacteria</taxon>
        <taxon>Pseudomonadati</taxon>
        <taxon>Pseudomonadota</taxon>
        <taxon>Alphaproteobacteria</taxon>
        <taxon>Acetobacterales</taxon>
        <taxon>Acidocellaceae</taxon>
        <taxon>Acidocella</taxon>
    </lineage>
</organism>
<dbReference type="RefSeq" id="WP_183267026.1">
    <property type="nucleotide sequence ID" value="NZ_JACHFJ010000011.1"/>
</dbReference>
<dbReference type="Proteomes" id="UP000553706">
    <property type="component" value="Unassembled WGS sequence"/>
</dbReference>